<dbReference type="GO" id="GO:0046982">
    <property type="term" value="F:protein heterodimerization activity"/>
    <property type="evidence" value="ECO:0007669"/>
    <property type="project" value="InterPro"/>
</dbReference>
<dbReference type="EMBL" id="GG662794">
    <property type="protein sequence ID" value="EAR90703.2"/>
    <property type="molecule type" value="Genomic_DNA"/>
</dbReference>
<sequence length="124" mass="14381">MRLLSHNLLQCNVKNCKSNNFPLKIQVDKSNIINCEFRKEPLVKLIPKLDWNALAITVHNLAKNKEFPEKFSPALLDDQKFMQELHRILMETHIIEGALICEGCNKRYPIKNGIPNMILNDEEV</sequence>
<keyword evidence="2" id="KW-0489">Methyltransferase</keyword>
<dbReference type="STRING" id="312017.I7MHZ4"/>
<organism evidence="2 3">
    <name type="scientific">Tetrahymena thermophila (strain SB210)</name>
    <dbReference type="NCBI Taxonomy" id="312017"/>
    <lineage>
        <taxon>Eukaryota</taxon>
        <taxon>Sar</taxon>
        <taxon>Alveolata</taxon>
        <taxon>Ciliophora</taxon>
        <taxon>Intramacronucleata</taxon>
        <taxon>Oligohymenophorea</taxon>
        <taxon>Hymenostomatida</taxon>
        <taxon>Tetrahymenina</taxon>
        <taxon>Tetrahymenidae</taxon>
        <taxon>Tetrahymena</taxon>
    </lineage>
</organism>
<dbReference type="GeneID" id="7840182"/>
<dbReference type="GO" id="GO:0070476">
    <property type="term" value="P:rRNA (guanine-N7)-methylation"/>
    <property type="evidence" value="ECO:0007669"/>
    <property type="project" value="TreeGrafter"/>
</dbReference>
<dbReference type="InterPro" id="IPR005651">
    <property type="entry name" value="Trm112-like"/>
</dbReference>
<dbReference type="Gene3D" id="2.20.25.10">
    <property type="match status" value="1"/>
</dbReference>
<dbReference type="FunCoup" id="I7MHZ4">
    <property type="interactions" value="516"/>
</dbReference>
<dbReference type="Proteomes" id="UP000009168">
    <property type="component" value="Unassembled WGS sequence"/>
</dbReference>
<protein>
    <submittedName>
        <fullName evidence="2">tRNA methyltransferase-like protein</fullName>
    </submittedName>
</protein>
<dbReference type="InterPro" id="IPR039127">
    <property type="entry name" value="Trm112"/>
</dbReference>
<keyword evidence="3" id="KW-1185">Reference proteome</keyword>
<comment type="similarity">
    <text evidence="1">Belongs to the TRM112 family.</text>
</comment>
<dbReference type="GO" id="GO:0030488">
    <property type="term" value="P:tRNA methylation"/>
    <property type="evidence" value="ECO:0007669"/>
    <property type="project" value="TreeGrafter"/>
</dbReference>
<proteinExistence type="inferred from homology"/>
<dbReference type="AlphaFoldDB" id="I7MHZ4"/>
<dbReference type="OrthoDB" id="2187549at2759"/>
<dbReference type="Pfam" id="PF03966">
    <property type="entry name" value="Trm112p"/>
    <property type="match status" value="1"/>
</dbReference>
<evidence type="ECO:0000256" key="1">
    <source>
        <dbReference type="ARBA" id="ARBA00007980"/>
    </source>
</evidence>
<reference evidence="3" key="1">
    <citation type="journal article" date="2006" name="PLoS Biol.">
        <title>Macronuclear genome sequence of the ciliate Tetrahymena thermophila, a model eukaryote.</title>
        <authorList>
            <person name="Eisen J.A."/>
            <person name="Coyne R.S."/>
            <person name="Wu M."/>
            <person name="Wu D."/>
            <person name="Thiagarajan M."/>
            <person name="Wortman J.R."/>
            <person name="Badger J.H."/>
            <person name="Ren Q."/>
            <person name="Amedeo P."/>
            <person name="Jones K.M."/>
            <person name="Tallon L.J."/>
            <person name="Delcher A.L."/>
            <person name="Salzberg S.L."/>
            <person name="Silva J.C."/>
            <person name="Haas B.J."/>
            <person name="Majoros W.H."/>
            <person name="Farzad M."/>
            <person name="Carlton J.M."/>
            <person name="Smith R.K. Jr."/>
            <person name="Garg J."/>
            <person name="Pearlman R.E."/>
            <person name="Karrer K.M."/>
            <person name="Sun L."/>
            <person name="Manning G."/>
            <person name="Elde N.C."/>
            <person name="Turkewitz A.P."/>
            <person name="Asai D.J."/>
            <person name="Wilkes D.E."/>
            <person name="Wang Y."/>
            <person name="Cai H."/>
            <person name="Collins K."/>
            <person name="Stewart B.A."/>
            <person name="Lee S.R."/>
            <person name="Wilamowska K."/>
            <person name="Weinberg Z."/>
            <person name="Ruzzo W.L."/>
            <person name="Wloga D."/>
            <person name="Gaertig J."/>
            <person name="Frankel J."/>
            <person name="Tsao C.-C."/>
            <person name="Gorovsky M.A."/>
            <person name="Keeling P.J."/>
            <person name="Waller R.F."/>
            <person name="Patron N.J."/>
            <person name="Cherry J.M."/>
            <person name="Stover N.A."/>
            <person name="Krieger C.J."/>
            <person name="del Toro C."/>
            <person name="Ryder H.F."/>
            <person name="Williamson S.C."/>
            <person name="Barbeau R.A."/>
            <person name="Hamilton E.P."/>
            <person name="Orias E."/>
        </authorList>
    </citation>
    <scope>NUCLEOTIDE SEQUENCE [LARGE SCALE GENOMIC DNA]</scope>
    <source>
        <strain evidence="3">SB210</strain>
    </source>
</reference>
<dbReference type="eggNOG" id="KOG1088">
    <property type="taxonomic scope" value="Eukaryota"/>
</dbReference>
<gene>
    <name evidence="2" type="ORF">TTHERM_00705190</name>
</gene>
<dbReference type="RefSeq" id="XP_001010948.2">
    <property type="nucleotide sequence ID" value="XM_001010948.2"/>
</dbReference>
<dbReference type="PANTHER" id="PTHR12773:SF0">
    <property type="entry name" value="MULTIFUNCTIONAL METHYLTRANSFERASE SUBUNIT TRM112-LIKE PROTEIN"/>
    <property type="match status" value="1"/>
</dbReference>
<evidence type="ECO:0000313" key="2">
    <source>
        <dbReference type="EMBL" id="EAR90703.2"/>
    </source>
</evidence>
<name>I7MHZ4_TETTS</name>
<dbReference type="SUPFAM" id="SSF158997">
    <property type="entry name" value="Trm112p-like"/>
    <property type="match status" value="1"/>
</dbReference>
<keyword evidence="2" id="KW-0808">Transferase</keyword>
<accession>I7MHZ4</accession>
<dbReference type="KEGG" id="tet:TTHERM_00705190"/>
<evidence type="ECO:0000313" key="3">
    <source>
        <dbReference type="Proteomes" id="UP000009168"/>
    </source>
</evidence>
<dbReference type="InParanoid" id="I7MHZ4"/>
<dbReference type="GO" id="GO:0008168">
    <property type="term" value="F:methyltransferase activity"/>
    <property type="evidence" value="ECO:0007669"/>
    <property type="project" value="UniProtKB-KW"/>
</dbReference>
<dbReference type="PANTHER" id="PTHR12773">
    <property type="entry name" value="UPF0315 PROTEIN-RELATED"/>
    <property type="match status" value="1"/>
</dbReference>